<evidence type="ECO:0000313" key="8">
    <source>
        <dbReference type="Proteomes" id="UP001168380"/>
    </source>
</evidence>
<evidence type="ECO:0000256" key="4">
    <source>
        <dbReference type="ARBA" id="ARBA00023136"/>
    </source>
</evidence>
<reference evidence="7" key="1">
    <citation type="submission" date="2023-07" db="EMBL/GenBank/DDBJ databases">
        <title>Gilvimarinus algae sp. nov., isolated from the surface of Kelp.</title>
        <authorList>
            <person name="Sun Y.Y."/>
            <person name="Gong Y."/>
            <person name="Du Z.J."/>
        </authorList>
    </citation>
    <scope>NUCLEOTIDE SEQUENCE</scope>
    <source>
        <strain evidence="7">SDUM040014</strain>
    </source>
</reference>
<gene>
    <name evidence="7" type="ORF">QWI16_01190</name>
</gene>
<dbReference type="Proteomes" id="UP001168380">
    <property type="component" value="Unassembled WGS sequence"/>
</dbReference>
<name>A0ABT8T9Z5_9GAMM</name>
<keyword evidence="3 6" id="KW-0732">Signal</keyword>
<feature type="chain" id="PRO_5046981721" evidence="6">
    <location>
        <begin position="19"/>
        <end position="251"/>
    </location>
</feature>
<evidence type="ECO:0000256" key="5">
    <source>
        <dbReference type="ARBA" id="ARBA00023237"/>
    </source>
</evidence>
<sequence length="251" mass="27647">MRRCLLAMVLAMACTSEAGEWTVEAGAGGAALQTPWKGVDVELTPLPYISARYGRWGFGVGEGLVQYDVLRSPVRLSLGLGYRDETYQSDYALVEYDSDDRVFAGYDSPDGEVTAHVQLDYSIFHLRLVQDIEGQSDGASALLRADIPLYRHGSGWQVSARVGAYWMESVYATEVFGVTGDNVNPALGRYHYTLDDSLNAIAGAQLYIPLGQRHSLRGFARYERLDSAIADSPLVGRAYRAQLGLIFVTRF</sequence>
<keyword evidence="5" id="KW-0998">Cell outer membrane</keyword>
<accession>A0ABT8T9Z5</accession>
<dbReference type="EMBL" id="JAULRT010000031">
    <property type="protein sequence ID" value="MDO3380766.1"/>
    <property type="molecule type" value="Genomic_DNA"/>
</dbReference>
<dbReference type="Pfam" id="PF06629">
    <property type="entry name" value="MipA"/>
    <property type="match status" value="1"/>
</dbReference>
<dbReference type="RefSeq" id="WP_302710885.1">
    <property type="nucleotide sequence ID" value="NZ_JAULRT010000031.1"/>
</dbReference>
<comment type="caution">
    <text evidence="7">The sequence shown here is derived from an EMBL/GenBank/DDBJ whole genome shotgun (WGS) entry which is preliminary data.</text>
</comment>
<protein>
    <submittedName>
        <fullName evidence="7">MipA/OmpV family protein</fullName>
    </submittedName>
</protein>
<evidence type="ECO:0000256" key="2">
    <source>
        <dbReference type="ARBA" id="ARBA00005722"/>
    </source>
</evidence>
<evidence type="ECO:0000256" key="1">
    <source>
        <dbReference type="ARBA" id="ARBA00004442"/>
    </source>
</evidence>
<dbReference type="PANTHER" id="PTHR38776:SF1">
    <property type="entry name" value="MLTA-INTERACTING PROTEIN-RELATED"/>
    <property type="match status" value="1"/>
</dbReference>
<feature type="signal peptide" evidence="6">
    <location>
        <begin position="1"/>
        <end position="18"/>
    </location>
</feature>
<keyword evidence="4" id="KW-0472">Membrane</keyword>
<keyword evidence="8" id="KW-1185">Reference proteome</keyword>
<evidence type="ECO:0000256" key="3">
    <source>
        <dbReference type="ARBA" id="ARBA00022729"/>
    </source>
</evidence>
<dbReference type="PANTHER" id="PTHR38776">
    <property type="entry name" value="MLTA-INTERACTING PROTEIN-RELATED"/>
    <property type="match status" value="1"/>
</dbReference>
<comment type="subcellular location">
    <subcellularLocation>
        <location evidence="1">Cell outer membrane</location>
    </subcellularLocation>
</comment>
<dbReference type="InterPro" id="IPR010583">
    <property type="entry name" value="MipA"/>
</dbReference>
<organism evidence="7 8">
    <name type="scientific">Gilvimarinus algae</name>
    <dbReference type="NCBI Taxonomy" id="3058037"/>
    <lineage>
        <taxon>Bacteria</taxon>
        <taxon>Pseudomonadati</taxon>
        <taxon>Pseudomonadota</taxon>
        <taxon>Gammaproteobacteria</taxon>
        <taxon>Cellvibrionales</taxon>
        <taxon>Cellvibrionaceae</taxon>
        <taxon>Gilvimarinus</taxon>
    </lineage>
</organism>
<evidence type="ECO:0000256" key="6">
    <source>
        <dbReference type="SAM" id="SignalP"/>
    </source>
</evidence>
<evidence type="ECO:0000313" key="7">
    <source>
        <dbReference type="EMBL" id="MDO3380766.1"/>
    </source>
</evidence>
<proteinExistence type="inferred from homology"/>
<comment type="similarity">
    <text evidence="2">Belongs to the MipA/OmpV family.</text>
</comment>